<keyword evidence="3" id="KW-0479">Metal-binding</keyword>
<proteinExistence type="inferred from homology"/>
<evidence type="ECO:0000256" key="3">
    <source>
        <dbReference type="ARBA" id="ARBA00022723"/>
    </source>
</evidence>
<dbReference type="OrthoDB" id="3039123at2759"/>
<keyword evidence="5 8" id="KW-0378">Hydrolase</keyword>
<sequence>MRTVTLAILTGALVVGRVAVCFAEWPLLALCNSSYIATVLPTDAYLGITINTSSLIVETVTNYTSGMSPIGTTYNFCNVNYWLPEPTSFKNRCLSTGGGALMINGGASGPSDGPVYGAISGRTDGGFEGFDNAYDLNGVDLLANGTINYDTLVGFGYLAIREMSVLGKAFTRTAMQMDNGTKLYSYYEGCSEGGREGWSQVQRFGDEWDGAAIGAPAFRYSFQQVNHLFSGVAMQTLGYTPRPCEFNVIVNATIADLCKTQRPRRTLEGSAHGAEPAQNGTVSAEAVTVANTIIDGLHDLQGKRVYLSYQPSATFADATPQYDNTTDSWVPSIDGVGGLYIVRILQRLELDALPSLEGVTYDTLRAWMMQGYQEYQDTLQVNWSDLSAFHSSGGKVIHYHGESDNSIPTASSVRYWDSVRKIMYPGQLMNDSADALGDWYRLFLVPGAGHCASNTLQPNGPYPATPLASVIAWVEDNVKPVMLNATATSVPYAGEQPLCAFPLRPYFTDNGETMIYEYDQDSIDSWLYEFDSIIMPVY</sequence>
<dbReference type="InterPro" id="IPR011118">
    <property type="entry name" value="Tannase/feruloyl_esterase"/>
</dbReference>
<dbReference type="Proteomes" id="UP000184330">
    <property type="component" value="Unassembled WGS sequence"/>
</dbReference>
<keyword evidence="10" id="KW-1185">Reference proteome</keyword>
<dbReference type="GO" id="GO:0046872">
    <property type="term" value="F:metal ion binding"/>
    <property type="evidence" value="ECO:0007669"/>
    <property type="project" value="UniProtKB-KW"/>
</dbReference>
<keyword evidence="6" id="KW-0106">Calcium</keyword>
<accession>A0A1L7WLA2</accession>
<keyword evidence="2" id="KW-0719">Serine esterase</keyword>
<reference evidence="9 10" key="1">
    <citation type="submission" date="2016-03" db="EMBL/GenBank/DDBJ databases">
        <authorList>
            <person name="Ploux O."/>
        </authorList>
    </citation>
    <scope>NUCLEOTIDE SEQUENCE [LARGE SCALE GENOMIC DNA]</scope>
    <source>
        <strain evidence="9 10">UAMH 11012</strain>
    </source>
</reference>
<evidence type="ECO:0000313" key="10">
    <source>
        <dbReference type="Proteomes" id="UP000184330"/>
    </source>
</evidence>
<evidence type="ECO:0000256" key="4">
    <source>
        <dbReference type="ARBA" id="ARBA00022729"/>
    </source>
</evidence>
<dbReference type="PANTHER" id="PTHR33938">
    <property type="entry name" value="FERULOYL ESTERASE B-RELATED"/>
    <property type="match status" value="1"/>
</dbReference>
<evidence type="ECO:0000256" key="5">
    <source>
        <dbReference type="ARBA" id="ARBA00022801"/>
    </source>
</evidence>
<dbReference type="GO" id="GO:0030600">
    <property type="term" value="F:feruloyl esterase activity"/>
    <property type="evidence" value="ECO:0007669"/>
    <property type="project" value="UniProtKB-ARBA"/>
</dbReference>
<dbReference type="EC" id="3.1.1.-" evidence="8"/>
<dbReference type="Pfam" id="PF07519">
    <property type="entry name" value="Tannase"/>
    <property type="match status" value="1"/>
</dbReference>
<dbReference type="AlphaFoldDB" id="A0A1L7WLA2"/>
<keyword evidence="4" id="KW-0732">Signal</keyword>
<evidence type="ECO:0000256" key="1">
    <source>
        <dbReference type="ARBA" id="ARBA00006249"/>
    </source>
</evidence>
<evidence type="ECO:0000313" key="9">
    <source>
        <dbReference type="EMBL" id="CZR53562.1"/>
    </source>
</evidence>
<dbReference type="SUPFAM" id="SSF53474">
    <property type="entry name" value="alpha/beta-Hydrolases"/>
    <property type="match status" value="1"/>
</dbReference>
<evidence type="ECO:0000256" key="2">
    <source>
        <dbReference type="ARBA" id="ARBA00022487"/>
    </source>
</evidence>
<dbReference type="PANTHER" id="PTHR33938:SF16">
    <property type="entry name" value="CARBOXYLIC ESTER HYDROLASE"/>
    <property type="match status" value="1"/>
</dbReference>
<dbReference type="EMBL" id="FJOG01000004">
    <property type="protein sequence ID" value="CZR53562.1"/>
    <property type="molecule type" value="Genomic_DNA"/>
</dbReference>
<name>A0A1L7WLA2_9HELO</name>
<gene>
    <name evidence="9" type="ORF">PAC_03441</name>
</gene>
<comment type="similarity">
    <text evidence="1 8">Belongs to the tannase family.</text>
</comment>
<protein>
    <recommendedName>
        <fullName evidence="8">Carboxylic ester hydrolase</fullName>
        <ecNumber evidence="8">3.1.1.-</ecNumber>
    </recommendedName>
</protein>
<keyword evidence="7" id="KW-1015">Disulfide bond</keyword>
<organism evidence="9 10">
    <name type="scientific">Phialocephala subalpina</name>
    <dbReference type="NCBI Taxonomy" id="576137"/>
    <lineage>
        <taxon>Eukaryota</taxon>
        <taxon>Fungi</taxon>
        <taxon>Dikarya</taxon>
        <taxon>Ascomycota</taxon>
        <taxon>Pezizomycotina</taxon>
        <taxon>Leotiomycetes</taxon>
        <taxon>Helotiales</taxon>
        <taxon>Mollisiaceae</taxon>
        <taxon>Phialocephala</taxon>
        <taxon>Phialocephala fortinii species complex</taxon>
    </lineage>
</organism>
<dbReference type="InterPro" id="IPR029058">
    <property type="entry name" value="AB_hydrolase_fold"/>
</dbReference>
<evidence type="ECO:0000256" key="7">
    <source>
        <dbReference type="ARBA" id="ARBA00023157"/>
    </source>
</evidence>
<evidence type="ECO:0000256" key="8">
    <source>
        <dbReference type="RuleBase" id="RU361238"/>
    </source>
</evidence>
<evidence type="ECO:0000256" key="6">
    <source>
        <dbReference type="ARBA" id="ARBA00022837"/>
    </source>
</evidence>